<sequence>MERNAATDVSRTAEPSAPAFAVRVRPKFREVVLPPGPPPVPRGRGAAGGGGPPDATPDDPADPARPA</sequence>
<accession>A0AA37HP01</accession>
<evidence type="ECO:0000313" key="3">
    <source>
        <dbReference type="Proteomes" id="UP001055108"/>
    </source>
</evidence>
<evidence type="ECO:0000256" key="1">
    <source>
        <dbReference type="SAM" id="MobiDB-lite"/>
    </source>
</evidence>
<dbReference type="EMBL" id="BPQM01000056">
    <property type="protein sequence ID" value="GJD79193.1"/>
    <property type="molecule type" value="Genomic_DNA"/>
</dbReference>
<dbReference type="Proteomes" id="UP001055108">
    <property type="component" value="Unassembled WGS sequence"/>
</dbReference>
<dbReference type="AlphaFoldDB" id="A0AA37HP01"/>
<evidence type="ECO:0000313" key="2">
    <source>
        <dbReference type="EMBL" id="GJD79193.1"/>
    </source>
</evidence>
<dbReference type="RefSeq" id="WP_238303134.1">
    <property type="nucleotide sequence ID" value="NZ_BPQM01000056.1"/>
</dbReference>
<feature type="region of interest" description="Disordered" evidence="1">
    <location>
        <begin position="30"/>
        <end position="67"/>
    </location>
</feature>
<gene>
    <name evidence="2" type="ORF">NBEOAGPD_2414</name>
</gene>
<keyword evidence="3" id="KW-1185">Reference proteome</keyword>
<organism evidence="2 3">
    <name type="scientific">Methylobacterium gregans</name>
    <dbReference type="NCBI Taxonomy" id="374424"/>
    <lineage>
        <taxon>Bacteria</taxon>
        <taxon>Pseudomonadati</taxon>
        <taxon>Pseudomonadota</taxon>
        <taxon>Alphaproteobacteria</taxon>
        <taxon>Hyphomicrobiales</taxon>
        <taxon>Methylobacteriaceae</taxon>
        <taxon>Methylobacterium</taxon>
    </lineage>
</organism>
<comment type="caution">
    <text evidence="2">The sequence shown here is derived from an EMBL/GenBank/DDBJ whole genome shotgun (WGS) entry which is preliminary data.</text>
</comment>
<name>A0AA37HP01_9HYPH</name>
<protein>
    <submittedName>
        <fullName evidence="2">Uncharacterized protein</fullName>
    </submittedName>
</protein>
<reference evidence="2" key="2">
    <citation type="submission" date="2021-08" db="EMBL/GenBank/DDBJ databases">
        <authorList>
            <person name="Tani A."/>
            <person name="Ola A."/>
            <person name="Ogura Y."/>
            <person name="Katsura K."/>
            <person name="Hayashi T."/>
        </authorList>
    </citation>
    <scope>NUCLEOTIDE SEQUENCE</scope>
    <source>
        <strain evidence="2">NBRC 103626</strain>
    </source>
</reference>
<proteinExistence type="predicted"/>
<reference evidence="2" key="1">
    <citation type="journal article" date="2016" name="Front. Microbiol.">
        <title>Genome Sequence of the Piezophilic, Mesophilic Sulfate-Reducing Bacterium Desulfovibrio indicus J2T.</title>
        <authorList>
            <person name="Cao J."/>
            <person name="Maignien L."/>
            <person name="Shao Z."/>
            <person name="Alain K."/>
            <person name="Jebbar M."/>
        </authorList>
    </citation>
    <scope>NUCLEOTIDE SEQUENCE</scope>
    <source>
        <strain evidence="2">NBRC 103626</strain>
    </source>
</reference>